<keyword evidence="3 5" id="KW-0807">Transducer</keyword>
<keyword evidence="2" id="KW-0997">Cell inner membrane</keyword>
<name>A0AAJ0XF12_HALSE</name>
<dbReference type="Gene3D" id="3.30.450.20">
    <property type="entry name" value="PAS domain"/>
    <property type="match status" value="1"/>
</dbReference>
<keyword evidence="2" id="KW-1003">Cell membrane</keyword>
<dbReference type="PANTHER" id="PTHR32089">
    <property type="entry name" value="METHYL-ACCEPTING CHEMOTAXIS PROTEIN MCPB"/>
    <property type="match status" value="1"/>
</dbReference>
<protein>
    <recommendedName>
        <fullName evidence="11">Methyl-accepting chemotaxis sensory transducer with Pas/Pac sensor</fullName>
    </recommendedName>
</protein>
<evidence type="ECO:0000256" key="3">
    <source>
        <dbReference type="ARBA" id="ARBA00023224"/>
    </source>
</evidence>
<keyword evidence="10" id="KW-1185">Reference proteome</keyword>
<dbReference type="NCBIfam" id="TIGR00229">
    <property type="entry name" value="sensory_box"/>
    <property type="match status" value="1"/>
</dbReference>
<dbReference type="CDD" id="cd11386">
    <property type="entry name" value="MCP_signal"/>
    <property type="match status" value="1"/>
</dbReference>
<evidence type="ECO:0000256" key="1">
    <source>
        <dbReference type="ARBA" id="ARBA00004429"/>
    </source>
</evidence>
<comment type="subcellular location">
    <subcellularLocation>
        <location evidence="1">Cell inner membrane</location>
        <topology evidence="1">Multi-pass membrane protein</topology>
    </subcellularLocation>
</comment>
<feature type="domain" description="PAS" evidence="7">
    <location>
        <begin position="25"/>
        <end position="60"/>
    </location>
</feature>
<feature type="domain" description="Methyl-accepting transducer" evidence="6">
    <location>
        <begin position="258"/>
        <end position="494"/>
    </location>
</feature>
<dbReference type="InterPro" id="IPR000727">
    <property type="entry name" value="T_SNARE_dom"/>
</dbReference>
<feature type="domain" description="T-SNARE coiled-coil homology" evidence="8">
    <location>
        <begin position="445"/>
        <end position="507"/>
    </location>
</feature>
<dbReference type="InterPro" id="IPR001610">
    <property type="entry name" value="PAC"/>
</dbReference>
<proteinExistence type="inferred from homology"/>
<dbReference type="SMART" id="SM00086">
    <property type="entry name" value="PAC"/>
    <property type="match status" value="1"/>
</dbReference>
<dbReference type="RefSeq" id="WP_201243545.1">
    <property type="nucleotide sequence ID" value="NZ_NHSF01000010.1"/>
</dbReference>
<dbReference type="SUPFAM" id="SSF58104">
    <property type="entry name" value="Methyl-accepting chemotaxis protein (MCP) signaling domain"/>
    <property type="match status" value="1"/>
</dbReference>
<dbReference type="GO" id="GO:0006935">
    <property type="term" value="P:chemotaxis"/>
    <property type="evidence" value="ECO:0007669"/>
    <property type="project" value="UniProtKB-ARBA"/>
</dbReference>
<comment type="caution">
    <text evidence="9">The sequence shown here is derived from an EMBL/GenBank/DDBJ whole genome shotgun (WGS) entry which is preliminary data.</text>
</comment>
<dbReference type="Pfam" id="PF08447">
    <property type="entry name" value="PAS_3"/>
    <property type="match status" value="1"/>
</dbReference>
<dbReference type="FunFam" id="1.10.287.950:FF:000001">
    <property type="entry name" value="Methyl-accepting chemotaxis sensory transducer"/>
    <property type="match status" value="1"/>
</dbReference>
<dbReference type="CDD" id="cd00130">
    <property type="entry name" value="PAS"/>
    <property type="match status" value="1"/>
</dbReference>
<dbReference type="InterPro" id="IPR000014">
    <property type="entry name" value="PAS"/>
</dbReference>
<dbReference type="SMART" id="SM00091">
    <property type="entry name" value="PAS"/>
    <property type="match status" value="1"/>
</dbReference>
<evidence type="ECO:0000256" key="2">
    <source>
        <dbReference type="ARBA" id="ARBA00022519"/>
    </source>
</evidence>
<dbReference type="GO" id="GO:0007165">
    <property type="term" value="P:signal transduction"/>
    <property type="evidence" value="ECO:0007669"/>
    <property type="project" value="UniProtKB-KW"/>
</dbReference>
<evidence type="ECO:0008006" key="11">
    <source>
        <dbReference type="Google" id="ProtNLM"/>
    </source>
</evidence>
<dbReference type="PROSITE" id="PS50192">
    <property type="entry name" value="T_SNARE"/>
    <property type="match status" value="1"/>
</dbReference>
<dbReference type="EMBL" id="NHSF01000010">
    <property type="protein sequence ID" value="MBK5929250.1"/>
    <property type="molecule type" value="Genomic_DNA"/>
</dbReference>
<dbReference type="Gene3D" id="1.10.287.950">
    <property type="entry name" value="Methyl-accepting chemotaxis protein"/>
    <property type="match status" value="1"/>
</dbReference>
<dbReference type="InterPro" id="IPR035965">
    <property type="entry name" value="PAS-like_dom_sf"/>
</dbReference>
<accession>A0AAJ0XF12</accession>
<dbReference type="InterPro" id="IPR013655">
    <property type="entry name" value="PAS_fold_3"/>
</dbReference>
<comment type="similarity">
    <text evidence="4">Belongs to the methyl-accepting chemotaxis (MCP) protein family.</text>
</comment>
<dbReference type="SUPFAM" id="SSF55785">
    <property type="entry name" value="PYP-like sensor domain (PAS domain)"/>
    <property type="match status" value="1"/>
</dbReference>
<organism evidence="9 10">
    <name type="scientific">Halochromatium salexigens</name>
    <name type="common">Chromatium salexigens</name>
    <dbReference type="NCBI Taxonomy" id="49447"/>
    <lineage>
        <taxon>Bacteria</taxon>
        <taxon>Pseudomonadati</taxon>
        <taxon>Pseudomonadota</taxon>
        <taxon>Gammaproteobacteria</taxon>
        <taxon>Chromatiales</taxon>
        <taxon>Chromatiaceae</taxon>
        <taxon>Halochromatium</taxon>
    </lineage>
</organism>
<evidence type="ECO:0000259" key="8">
    <source>
        <dbReference type="PROSITE" id="PS50192"/>
    </source>
</evidence>
<dbReference type="InterPro" id="IPR004089">
    <property type="entry name" value="MCPsignal_dom"/>
</dbReference>
<dbReference type="Proteomes" id="UP001296967">
    <property type="component" value="Unassembled WGS sequence"/>
</dbReference>
<dbReference type="PANTHER" id="PTHR32089:SF112">
    <property type="entry name" value="LYSOZYME-LIKE PROTEIN-RELATED"/>
    <property type="match status" value="1"/>
</dbReference>
<evidence type="ECO:0000256" key="4">
    <source>
        <dbReference type="ARBA" id="ARBA00029447"/>
    </source>
</evidence>
<dbReference type="AlphaFoldDB" id="A0AAJ0XF12"/>
<gene>
    <name evidence="9" type="ORF">CCR82_01545</name>
</gene>
<evidence type="ECO:0000259" key="6">
    <source>
        <dbReference type="PROSITE" id="PS50111"/>
    </source>
</evidence>
<evidence type="ECO:0000256" key="5">
    <source>
        <dbReference type="PROSITE-ProRule" id="PRU00284"/>
    </source>
</evidence>
<evidence type="ECO:0000313" key="10">
    <source>
        <dbReference type="Proteomes" id="UP001296967"/>
    </source>
</evidence>
<reference evidence="9" key="2">
    <citation type="journal article" date="2020" name="Microorganisms">
        <title>Osmotic Adaptation and Compatible Solute Biosynthesis of Phototrophic Bacteria as Revealed from Genome Analyses.</title>
        <authorList>
            <person name="Imhoff J.F."/>
            <person name="Rahn T."/>
            <person name="Kunzel S."/>
            <person name="Keller A."/>
            <person name="Neulinger S.C."/>
        </authorList>
    </citation>
    <scope>NUCLEOTIDE SEQUENCE</scope>
    <source>
        <strain evidence="9">DSM 4395</strain>
    </source>
</reference>
<dbReference type="SMART" id="SM00283">
    <property type="entry name" value="MA"/>
    <property type="match status" value="1"/>
</dbReference>
<keyword evidence="2" id="KW-0472">Membrane</keyword>
<dbReference type="Pfam" id="PF00015">
    <property type="entry name" value="MCPsignal"/>
    <property type="match status" value="1"/>
</dbReference>
<dbReference type="GO" id="GO:0005886">
    <property type="term" value="C:plasma membrane"/>
    <property type="evidence" value="ECO:0007669"/>
    <property type="project" value="UniProtKB-SubCell"/>
</dbReference>
<evidence type="ECO:0000313" key="9">
    <source>
        <dbReference type="EMBL" id="MBK5929250.1"/>
    </source>
</evidence>
<dbReference type="PROSITE" id="PS50111">
    <property type="entry name" value="CHEMOTAXIS_TRANSDUC_2"/>
    <property type="match status" value="1"/>
</dbReference>
<evidence type="ECO:0000259" key="7">
    <source>
        <dbReference type="PROSITE" id="PS50112"/>
    </source>
</evidence>
<sequence>MRINKPVTQQRAPVAPDATILSTTDPKGRITYINEEFEHISGYNRAELLGQPHNIMRHPDMPRTAYQQMWSCLLAGRSWMGMVKNRCKNGDYYWVHAYATPILDDHGKIIEFQSVRLAPPSEAAVERAATIYAQLRATEPNQGELAPPPKPSGSLGLRERFLALLLPTPLVASLAALAGLSPLALAALSIIAAALSAYGFLHLWRGLKSTVAESQQLIDDPLAEQIYSNRNDEVGHLRLALLKLRTEMSAVPKRLANVTDHLQQVGTQAGEAVAETRVQAERQTAETLQVASAMEEMAQSVQEIARNASMGAQISEQVREQADRGMETVQQSTEAVRTLVERMRSSSQVTHQVADEAKRIGTALDLIQEITEQTHLLALNATIEAARAGEAGRGFSVVAEEVRVLADRTSAATAEIKTITDSLQEGTHRAVTAMDESSERAAHSLTLADESHNALEAIRAAVASMQEMSLQIASATEQQSATTEEINANINNIDQLAKQVQNYTEQAGARVSELGELIDQAARLARRFAHPGA</sequence>
<reference evidence="9" key="1">
    <citation type="submission" date="2017-05" db="EMBL/GenBank/DDBJ databases">
        <authorList>
            <person name="Imhoff J.F."/>
            <person name="Rahn T."/>
            <person name="Kuenzel S."/>
            <person name="Neulinger S.C."/>
        </authorList>
    </citation>
    <scope>NUCLEOTIDE SEQUENCE</scope>
    <source>
        <strain evidence="9">DSM 4395</strain>
    </source>
</reference>
<dbReference type="PROSITE" id="PS50112">
    <property type="entry name" value="PAS"/>
    <property type="match status" value="1"/>
</dbReference>